<accession>A0A1H2AK43</accession>
<keyword evidence="2" id="KW-1133">Transmembrane helix</keyword>
<feature type="compositionally biased region" description="Basic and acidic residues" evidence="1">
    <location>
        <begin position="250"/>
        <end position="259"/>
    </location>
</feature>
<dbReference type="RefSeq" id="WP_091721759.1">
    <property type="nucleotide sequence ID" value="NZ_CAUQLD010000004.1"/>
</dbReference>
<dbReference type="Proteomes" id="UP000198751">
    <property type="component" value="Chromosome I"/>
</dbReference>
<organism evidence="3 4">
    <name type="scientific">Pseudarthrobacter equi</name>
    <dbReference type="NCBI Taxonomy" id="728066"/>
    <lineage>
        <taxon>Bacteria</taxon>
        <taxon>Bacillati</taxon>
        <taxon>Actinomycetota</taxon>
        <taxon>Actinomycetes</taxon>
        <taxon>Micrococcales</taxon>
        <taxon>Micrococcaceae</taxon>
        <taxon>Pseudarthrobacter</taxon>
    </lineage>
</organism>
<feature type="transmembrane region" description="Helical" evidence="2">
    <location>
        <begin position="121"/>
        <end position="141"/>
    </location>
</feature>
<name>A0A1H2AK43_9MICC</name>
<evidence type="ECO:0000313" key="3">
    <source>
        <dbReference type="EMBL" id="SDT46338.1"/>
    </source>
</evidence>
<dbReference type="AlphaFoldDB" id="A0A1H2AK43"/>
<feature type="region of interest" description="Disordered" evidence="1">
    <location>
        <begin position="250"/>
        <end position="294"/>
    </location>
</feature>
<sequence length="313" mass="32533">MILVVAVVLWIVWVAPYVLRNRRHQFQPAGDFTADTPAEEKPERPQGMVLNVAAKQEKTMDTRKSAAPAAKPAAAAGATGAANGRLRIHYGRTSIALVGLLSLITAFVSGVLLPFGLGSAVLPLSCVALTAACVVLLRTLAVRSRKEKVNAAFRSAMSAPSRTAVPVDRIPPKPETAPVPPRPDSPLFDAEAHKPQAKPLTAVELREAAIAVAVAAGDTSAAAPASDVPSSTPWEPVEVPKPVYVEAAKAERPEPKPLELPEAPKAVGKPSLKQGAAGNTAGAAGAAPADAQQLTKAQSALSNLDDVLQRRRA</sequence>
<keyword evidence="4" id="KW-1185">Reference proteome</keyword>
<evidence type="ECO:0000256" key="2">
    <source>
        <dbReference type="SAM" id="Phobius"/>
    </source>
</evidence>
<dbReference type="OrthoDB" id="4883227at2"/>
<reference evidence="4" key="1">
    <citation type="submission" date="2016-10" db="EMBL/GenBank/DDBJ databases">
        <authorList>
            <person name="Varghese N."/>
            <person name="Submissions S."/>
        </authorList>
    </citation>
    <scope>NUCLEOTIDE SEQUENCE [LARGE SCALE GENOMIC DNA]</scope>
    <source>
        <strain evidence="4">IMMIB L-1606</strain>
    </source>
</reference>
<gene>
    <name evidence="3" type="ORF">SAMN04489743_3029</name>
</gene>
<keyword evidence="2" id="KW-0472">Membrane</keyword>
<feature type="transmembrane region" description="Helical" evidence="2">
    <location>
        <begin position="95"/>
        <end position="115"/>
    </location>
</feature>
<keyword evidence="2" id="KW-0812">Transmembrane</keyword>
<evidence type="ECO:0000256" key="1">
    <source>
        <dbReference type="SAM" id="MobiDB-lite"/>
    </source>
</evidence>
<protein>
    <submittedName>
        <fullName evidence="3">Uncharacterized protein</fullName>
    </submittedName>
</protein>
<dbReference type="EMBL" id="LT629779">
    <property type="protein sequence ID" value="SDT46338.1"/>
    <property type="molecule type" value="Genomic_DNA"/>
</dbReference>
<evidence type="ECO:0000313" key="4">
    <source>
        <dbReference type="Proteomes" id="UP000198751"/>
    </source>
</evidence>
<proteinExistence type="predicted"/>
<feature type="compositionally biased region" description="Low complexity" evidence="1">
    <location>
        <begin position="275"/>
        <end position="291"/>
    </location>
</feature>
<feature type="compositionally biased region" description="Pro residues" evidence="1">
    <location>
        <begin position="173"/>
        <end position="184"/>
    </location>
</feature>
<feature type="region of interest" description="Disordered" evidence="1">
    <location>
        <begin position="163"/>
        <end position="190"/>
    </location>
</feature>